<keyword evidence="4 6" id="KW-1133">Transmembrane helix</keyword>
<feature type="transmembrane region" description="Helical" evidence="6">
    <location>
        <begin position="276"/>
        <end position="293"/>
    </location>
</feature>
<evidence type="ECO:0000256" key="5">
    <source>
        <dbReference type="ARBA" id="ARBA00023136"/>
    </source>
</evidence>
<proteinExistence type="inferred from homology"/>
<evidence type="ECO:0000256" key="2">
    <source>
        <dbReference type="ARBA" id="ARBA00009773"/>
    </source>
</evidence>
<evidence type="ECO:0000256" key="3">
    <source>
        <dbReference type="ARBA" id="ARBA00022692"/>
    </source>
</evidence>
<reference evidence="8" key="1">
    <citation type="submission" date="2017-02" db="EMBL/GenBank/DDBJ databases">
        <authorList>
            <person name="Varghese N."/>
            <person name="Submissions S."/>
        </authorList>
    </citation>
    <scope>NUCLEOTIDE SEQUENCE [LARGE SCALE GENOMIC DNA]</scope>
    <source>
        <strain evidence="8">ATCC BAA-34</strain>
    </source>
</reference>
<feature type="transmembrane region" description="Helical" evidence="6">
    <location>
        <begin position="59"/>
        <end position="85"/>
    </location>
</feature>
<keyword evidence="5 6" id="KW-0472">Membrane</keyword>
<dbReference type="PANTHER" id="PTHR21716">
    <property type="entry name" value="TRANSMEMBRANE PROTEIN"/>
    <property type="match status" value="1"/>
</dbReference>
<dbReference type="Proteomes" id="UP000190102">
    <property type="component" value="Unassembled WGS sequence"/>
</dbReference>
<feature type="transmembrane region" description="Helical" evidence="6">
    <location>
        <begin position="5"/>
        <end position="23"/>
    </location>
</feature>
<feature type="transmembrane region" description="Helical" evidence="6">
    <location>
        <begin position="29"/>
        <end position="47"/>
    </location>
</feature>
<dbReference type="AlphaFoldDB" id="A0A1T4M1Y6"/>
<dbReference type="RefSeq" id="WP_078789374.1">
    <property type="nucleotide sequence ID" value="NZ_FUWR01000004.1"/>
</dbReference>
<comment type="subcellular location">
    <subcellularLocation>
        <location evidence="1">Membrane</location>
        <topology evidence="1">Multi-pass membrane protein</topology>
    </subcellularLocation>
</comment>
<evidence type="ECO:0000256" key="1">
    <source>
        <dbReference type="ARBA" id="ARBA00004141"/>
    </source>
</evidence>
<dbReference type="PANTHER" id="PTHR21716:SF4">
    <property type="entry name" value="TRANSMEMBRANE PROTEIN 245"/>
    <property type="match status" value="1"/>
</dbReference>
<evidence type="ECO:0000313" key="7">
    <source>
        <dbReference type="EMBL" id="SJZ60952.1"/>
    </source>
</evidence>
<sequence>MDRTLLKTLSAFVAILLGIYLLGKILLPFLSPIAWALIIGIITFPAYRRLLGLLKQREGWAAGLMTLAVMLIFVLPVISLLSVLAQEVAQVYQFVSSSLTSGGADKLLQQWSAQPQLAPYVAKLKSLIGSSSFNLTDSVMANSKEGLAKLLGFLTSILANSFSFLMDMVFMLFILFFVYLDGERALVWLHRRLPMESGLQEKLSRVVRDVLSGFIFGTLLTCLVQGILAGAAYLLFGIPSPLLLAVLTAIGGLIPVVGTAIIWLPAALYLYLQGSAVKAIILILWGFLAVGMSDNVVKPIFMSSRVTLPILPIMLGAFGGLAAFGVLGAIFGPLLLAILYELYVIEPVPTAAAPYVSESGE</sequence>
<keyword evidence="3 6" id="KW-0812">Transmembrane</keyword>
<organism evidence="7 8">
    <name type="scientific">Trichlorobacter thiogenes</name>
    <dbReference type="NCBI Taxonomy" id="115783"/>
    <lineage>
        <taxon>Bacteria</taxon>
        <taxon>Pseudomonadati</taxon>
        <taxon>Thermodesulfobacteriota</taxon>
        <taxon>Desulfuromonadia</taxon>
        <taxon>Geobacterales</taxon>
        <taxon>Geobacteraceae</taxon>
        <taxon>Trichlorobacter</taxon>
    </lineage>
</organism>
<protein>
    <submittedName>
        <fullName evidence="7">Predicted PurR-regulated permease PerM</fullName>
    </submittedName>
</protein>
<feature type="transmembrane region" description="Helical" evidence="6">
    <location>
        <begin position="313"/>
        <end position="340"/>
    </location>
</feature>
<dbReference type="STRING" id="115783.SAMN02745119_01107"/>
<accession>A0A1T4M1Y6</accession>
<evidence type="ECO:0000256" key="6">
    <source>
        <dbReference type="SAM" id="Phobius"/>
    </source>
</evidence>
<feature type="transmembrane region" description="Helical" evidence="6">
    <location>
        <begin position="210"/>
        <end position="236"/>
    </location>
</feature>
<dbReference type="InterPro" id="IPR002549">
    <property type="entry name" value="AI-2E-like"/>
</dbReference>
<name>A0A1T4M1Y6_9BACT</name>
<evidence type="ECO:0000313" key="8">
    <source>
        <dbReference type="Proteomes" id="UP000190102"/>
    </source>
</evidence>
<comment type="similarity">
    <text evidence="2">Belongs to the autoinducer-2 exporter (AI-2E) (TC 2.A.86) family.</text>
</comment>
<gene>
    <name evidence="7" type="ORF">SAMN02745119_01107</name>
</gene>
<dbReference type="Pfam" id="PF01594">
    <property type="entry name" value="AI-2E_transport"/>
    <property type="match status" value="1"/>
</dbReference>
<dbReference type="EMBL" id="FUWR01000004">
    <property type="protein sequence ID" value="SJZ60952.1"/>
    <property type="molecule type" value="Genomic_DNA"/>
</dbReference>
<dbReference type="OrthoDB" id="9773730at2"/>
<evidence type="ECO:0000256" key="4">
    <source>
        <dbReference type="ARBA" id="ARBA00022989"/>
    </source>
</evidence>
<keyword evidence="8" id="KW-1185">Reference proteome</keyword>
<feature type="transmembrane region" description="Helical" evidence="6">
    <location>
        <begin position="242"/>
        <end position="264"/>
    </location>
</feature>
<dbReference type="GO" id="GO:0016020">
    <property type="term" value="C:membrane"/>
    <property type="evidence" value="ECO:0007669"/>
    <property type="project" value="UniProtKB-SubCell"/>
</dbReference>
<feature type="transmembrane region" description="Helical" evidence="6">
    <location>
        <begin position="157"/>
        <end position="180"/>
    </location>
</feature>